<reference evidence="1 2" key="1">
    <citation type="submission" date="2015-09" db="EMBL/GenBank/DDBJ databases">
        <title>Atta colombica WGS genome.</title>
        <authorList>
            <person name="Nygaard S."/>
            <person name="Hu H."/>
            <person name="Boomsma J."/>
            <person name="Zhang G."/>
        </authorList>
    </citation>
    <scope>NUCLEOTIDE SEQUENCE [LARGE SCALE GENOMIC DNA]</scope>
    <source>
        <strain evidence="1">Treedump-2</strain>
        <tissue evidence="1">Whole body</tissue>
    </source>
</reference>
<proteinExistence type="predicted"/>
<dbReference type="EMBL" id="KQ976579">
    <property type="protein sequence ID" value="KYM79992.1"/>
    <property type="molecule type" value="Genomic_DNA"/>
</dbReference>
<evidence type="ECO:0000313" key="1">
    <source>
        <dbReference type="EMBL" id="KYM79992.1"/>
    </source>
</evidence>
<gene>
    <name evidence="1" type="ORF">ALC53_09518</name>
</gene>
<protein>
    <submittedName>
        <fullName evidence="1">Uncharacterized protein</fullName>
    </submittedName>
</protein>
<name>A0A195B6V2_9HYME</name>
<keyword evidence="2" id="KW-1185">Reference proteome</keyword>
<sequence length="105" mass="11804">MRYSEIFLDFTVLLEICRNTGYGPGNEIVAIHAQFLPRLPVCRAHLVRSASSKPISRFRYCSVVQRVTSHSFSLLMSSGRKSILREAIRRTSDGVNRHAIASAPQ</sequence>
<organism evidence="1 2">
    <name type="scientific">Atta colombica</name>
    <dbReference type="NCBI Taxonomy" id="520822"/>
    <lineage>
        <taxon>Eukaryota</taxon>
        <taxon>Metazoa</taxon>
        <taxon>Ecdysozoa</taxon>
        <taxon>Arthropoda</taxon>
        <taxon>Hexapoda</taxon>
        <taxon>Insecta</taxon>
        <taxon>Pterygota</taxon>
        <taxon>Neoptera</taxon>
        <taxon>Endopterygota</taxon>
        <taxon>Hymenoptera</taxon>
        <taxon>Apocrita</taxon>
        <taxon>Aculeata</taxon>
        <taxon>Formicoidea</taxon>
        <taxon>Formicidae</taxon>
        <taxon>Myrmicinae</taxon>
        <taxon>Atta</taxon>
    </lineage>
</organism>
<dbReference type="Proteomes" id="UP000078540">
    <property type="component" value="Unassembled WGS sequence"/>
</dbReference>
<accession>A0A195B6V2</accession>
<evidence type="ECO:0000313" key="2">
    <source>
        <dbReference type="Proteomes" id="UP000078540"/>
    </source>
</evidence>
<dbReference type="AlphaFoldDB" id="A0A195B6V2"/>